<dbReference type="EMBL" id="JASMQC010000006">
    <property type="protein sequence ID" value="KAK1944057.1"/>
    <property type="molecule type" value="Genomic_DNA"/>
</dbReference>
<evidence type="ECO:0000313" key="1">
    <source>
        <dbReference type="EMBL" id="KAK1944057.1"/>
    </source>
</evidence>
<evidence type="ECO:0000313" key="2">
    <source>
        <dbReference type="Proteomes" id="UP001259832"/>
    </source>
</evidence>
<name>A0AAD9GST8_9STRA</name>
<accession>A0AAD9GST8</accession>
<keyword evidence="2" id="KW-1185">Reference proteome</keyword>
<sequence>MIPRLRSRTELCLVSSTQPSREAGGCFVGWILNDDDLDDNGDLNDDDLDDNSDLDDDDLEEERTLGDVLKKINPATAVKKTVQFVKHSADIKKMADYNKMLEKSKKLVYNN</sequence>
<evidence type="ECO:0008006" key="3">
    <source>
        <dbReference type="Google" id="ProtNLM"/>
    </source>
</evidence>
<dbReference type="AlphaFoldDB" id="A0AAD9GST8"/>
<dbReference type="Proteomes" id="UP001259832">
    <property type="component" value="Unassembled WGS sequence"/>
</dbReference>
<comment type="caution">
    <text evidence="1">The sequence shown here is derived from an EMBL/GenBank/DDBJ whole genome shotgun (WGS) entry which is preliminary data.</text>
</comment>
<gene>
    <name evidence="1" type="ORF">P3T76_003969</name>
</gene>
<proteinExistence type="predicted"/>
<organism evidence="1 2">
    <name type="scientific">Phytophthora citrophthora</name>
    <dbReference type="NCBI Taxonomy" id="4793"/>
    <lineage>
        <taxon>Eukaryota</taxon>
        <taxon>Sar</taxon>
        <taxon>Stramenopiles</taxon>
        <taxon>Oomycota</taxon>
        <taxon>Peronosporomycetes</taxon>
        <taxon>Peronosporales</taxon>
        <taxon>Peronosporaceae</taxon>
        <taxon>Phytophthora</taxon>
    </lineage>
</organism>
<reference evidence="1" key="1">
    <citation type="submission" date="2023-08" db="EMBL/GenBank/DDBJ databases">
        <title>Reference Genome Resource for the Citrus Pathogen Phytophthora citrophthora.</title>
        <authorList>
            <person name="Moller H."/>
            <person name="Coetzee B."/>
            <person name="Rose L.J."/>
            <person name="Van Niekerk J.M."/>
        </authorList>
    </citation>
    <scope>NUCLEOTIDE SEQUENCE</scope>
    <source>
        <strain evidence="1">STE-U-9442</strain>
    </source>
</reference>
<protein>
    <recommendedName>
        <fullName evidence="3">RxLR effector protein</fullName>
    </recommendedName>
</protein>